<feature type="domain" description="MobA-like NTP transferase" evidence="19">
    <location>
        <begin position="8"/>
        <end position="120"/>
    </location>
</feature>
<dbReference type="RefSeq" id="WP_367595094.1">
    <property type="nucleotide sequence ID" value="NZ_JBFMVT010000002.1"/>
</dbReference>
<comment type="function">
    <text evidence="17 18">Catalyzes the last two sequential reactions in the de novo biosynthetic pathway for UDP-N-acetylglucosamine (UDP-GlcNAc). The C-terminal domain catalyzes the transfer of acetyl group from acetyl coenzyme A to glucosamine-1-phosphate (GlcN-1-P) to produce N-acetylglucosamine-1-phosphate (GlcNAc-1-P), which is converted into UDP-GlcNAc by the transfer of uridine 5-monophosphate (from uridine 5-triphosphate), a reaction catalyzed by the N-terminal domain.</text>
</comment>
<evidence type="ECO:0000256" key="16">
    <source>
        <dbReference type="ARBA" id="ARBA00048493"/>
    </source>
</evidence>
<name>A0ABV3NTR4_9ENTR</name>
<protein>
    <recommendedName>
        <fullName evidence="18">Bifunctional protein GlmU</fullName>
    </recommendedName>
    <domain>
        <recommendedName>
            <fullName evidence="18">UDP-N-acetylglucosamine pyrophosphorylase</fullName>
            <ecNumber evidence="18">2.7.7.23</ecNumber>
        </recommendedName>
        <alternativeName>
            <fullName evidence="18">N-acetylglucosamine-1-phosphate uridyltransferase</fullName>
        </alternativeName>
    </domain>
    <domain>
        <recommendedName>
            <fullName evidence="18">Glucosamine-1-phosphate N-acetyltransferase</fullName>
            <ecNumber evidence="18">2.3.1.157</ecNumber>
        </recommendedName>
    </domain>
</protein>
<evidence type="ECO:0000256" key="8">
    <source>
        <dbReference type="ARBA" id="ARBA00022737"/>
    </source>
</evidence>
<dbReference type="EMBL" id="JBFMVT010000002">
    <property type="protein sequence ID" value="MEW7312921.1"/>
    <property type="molecule type" value="Genomic_DNA"/>
</dbReference>
<comment type="similarity">
    <text evidence="3 18">In the N-terminal section; belongs to the N-acetylglucosamine-1-phosphate uridyltransferase family.</text>
</comment>
<dbReference type="InterPro" id="IPR005882">
    <property type="entry name" value="Bifunctional_GlmU"/>
</dbReference>
<dbReference type="InterPro" id="IPR050065">
    <property type="entry name" value="GlmU-like"/>
</dbReference>
<feature type="binding site" evidence="18">
    <location>
        <begin position="386"/>
        <end position="387"/>
    </location>
    <ligand>
        <name>acetyl-CoA</name>
        <dbReference type="ChEBI" id="CHEBI:57288"/>
    </ligand>
</feature>
<feature type="binding site" evidence="18">
    <location>
        <position position="154"/>
    </location>
    <ligand>
        <name>UDP-N-acetyl-alpha-D-glucosamine</name>
        <dbReference type="ChEBI" id="CHEBI:57705"/>
    </ligand>
</feature>
<feature type="binding site" evidence="18">
    <location>
        <position position="351"/>
    </location>
    <ligand>
        <name>UDP-N-acetyl-alpha-D-glucosamine</name>
        <dbReference type="ChEBI" id="CHEBI:57705"/>
    </ligand>
</feature>
<feature type="binding site" evidence="18">
    <location>
        <position position="366"/>
    </location>
    <ligand>
        <name>UDP-N-acetyl-alpha-D-glucosamine</name>
        <dbReference type="ChEBI" id="CHEBI:57705"/>
    </ligand>
</feature>
<feature type="binding site" evidence="18">
    <location>
        <position position="377"/>
    </location>
    <ligand>
        <name>UDP-N-acetyl-alpha-D-glucosamine</name>
        <dbReference type="ChEBI" id="CHEBI:57705"/>
    </ligand>
</feature>
<keyword evidence="7 18" id="KW-0479">Metal-binding</keyword>
<dbReference type="SUPFAM" id="SSF53448">
    <property type="entry name" value="Nucleotide-diphospho-sugar transferases"/>
    <property type="match status" value="1"/>
</dbReference>
<keyword evidence="13 18" id="KW-0012">Acyltransferase</keyword>
<comment type="subunit">
    <text evidence="18">Homotrimer.</text>
</comment>
<feature type="binding site" evidence="18">
    <location>
        <position position="140"/>
    </location>
    <ligand>
        <name>UDP-N-acetyl-alpha-D-glucosamine</name>
        <dbReference type="ChEBI" id="CHEBI:57705"/>
    </ligand>
</feature>
<evidence type="ECO:0000313" key="22">
    <source>
        <dbReference type="Proteomes" id="UP001555342"/>
    </source>
</evidence>
<feature type="binding site" evidence="18">
    <location>
        <position position="25"/>
    </location>
    <ligand>
        <name>UDP-N-acetyl-alpha-D-glucosamine</name>
        <dbReference type="ChEBI" id="CHEBI:57705"/>
    </ligand>
</feature>
<evidence type="ECO:0000256" key="2">
    <source>
        <dbReference type="ARBA" id="ARBA00007707"/>
    </source>
</evidence>
<evidence type="ECO:0000256" key="17">
    <source>
        <dbReference type="ARBA" id="ARBA00049628"/>
    </source>
</evidence>
<evidence type="ECO:0000256" key="6">
    <source>
        <dbReference type="ARBA" id="ARBA00022695"/>
    </source>
</evidence>
<proteinExistence type="inferred from homology"/>
<feature type="binding site" evidence="18">
    <location>
        <position position="105"/>
    </location>
    <ligand>
        <name>Mg(2+)</name>
        <dbReference type="ChEBI" id="CHEBI:18420"/>
    </ligand>
</feature>
<keyword evidence="5 18" id="KW-0808">Transferase</keyword>
<dbReference type="InterPro" id="IPR011004">
    <property type="entry name" value="Trimer_LpxA-like_sf"/>
</dbReference>
<dbReference type="InterPro" id="IPR001451">
    <property type="entry name" value="Hexapep"/>
</dbReference>
<dbReference type="HAMAP" id="MF_01631">
    <property type="entry name" value="GlmU"/>
    <property type="match status" value="1"/>
</dbReference>
<feature type="domain" description="Mannose-1-phosphate guanyltransferase C-terminal" evidence="20">
    <location>
        <begin position="268"/>
        <end position="349"/>
    </location>
</feature>
<dbReference type="Pfam" id="PF25087">
    <property type="entry name" value="GMPPB_C"/>
    <property type="match status" value="1"/>
</dbReference>
<evidence type="ECO:0000256" key="18">
    <source>
        <dbReference type="HAMAP-Rule" id="MF_01631"/>
    </source>
</evidence>
<dbReference type="CDD" id="cd02540">
    <property type="entry name" value="GT2_GlmU_N_bac"/>
    <property type="match status" value="1"/>
</dbReference>
<keyword evidence="12 18" id="KW-0511">Multifunctional enzyme</keyword>
<evidence type="ECO:0000256" key="7">
    <source>
        <dbReference type="ARBA" id="ARBA00022723"/>
    </source>
</evidence>
<accession>A0ABV3NTR4</accession>
<dbReference type="EC" id="2.3.1.157" evidence="18"/>
<evidence type="ECO:0000259" key="19">
    <source>
        <dbReference type="Pfam" id="PF12804"/>
    </source>
</evidence>
<comment type="pathway">
    <text evidence="18">Bacterial outer membrane biogenesis; LPS lipid A biosynthesis.</text>
</comment>
<evidence type="ECO:0000256" key="5">
    <source>
        <dbReference type="ARBA" id="ARBA00022679"/>
    </source>
</evidence>
<dbReference type="InterPro" id="IPR056729">
    <property type="entry name" value="GMPPB_C"/>
</dbReference>
<dbReference type="Pfam" id="PF12804">
    <property type="entry name" value="NTP_transf_3"/>
    <property type="match status" value="1"/>
</dbReference>
<evidence type="ECO:0000256" key="9">
    <source>
        <dbReference type="ARBA" id="ARBA00022842"/>
    </source>
</evidence>
<keyword evidence="8 18" id="KW-0677">Repeat</keyword>
<feature type="active site" description="Proton acceptor" evidence="18">
    <location>
        <position position="363"/>
    </location>
</feature>
<feature type="region of interest" description="N-acetyltransferase" evidence="18">
    <location>
        <begin position="251"/>
        <end position="456"/>
    </location>
</feature>
<feature type="region of interest" description="Pyrophosphorylase" evidence="18">
    <location>
        <begin position="1"/>
        <end position="229"/>
    </location>
</feature>
<keyword evidence="9 18" id="KW-0460">Magnesium</keyword>
<comment type="subcellular location">
    <subcellularLocation>
        <location evidence="1 18">Cytoplasm</location>
    </subcellularLocation>
</comment>
<evidence type="ECO:0000256" key="15">
    <source>
        <dbReference type="ARBA" id="ARBA00048247"/>
    </source>
</evidence>
<dbReference type="InterPro" id="IPR025877">
    <property type="entry name" value="MobA-like_NTP_Trfase"/>
</dbReference>
<feature type="binding site" evidence="18">
    <location>
        <position position="380"/>
    </location>
    <ligand>
        <name>acetyl-CoA</name>
        <dbReference type="ChEBI" id="CHEBI:57288"/>
    </ligand>
</feature>
<comment type="pathway">
    <text evidence="18">Nucleotide-sugar biosynthesis; UDP-N-acetyl-alpha-D-glucosamine biosynthesis; N-acetyl-alpha-D-glucosamine 1-phosphate from alpha-D-glucosamine 6-phosphate (route II): step 2/2.</text>
</comment>
<feature type="binding site" evidence="18">
    <location>
        <begin position="11"/>
        <end position="14"/>
    </location>
    <ligand>
        <name>UDP-N-acetyl-alpha-D-glucosamine</name>
        <dbReference type="ChEBI" id="CHEBI:57705"/>
    </ligand>
</feature>
<comment type="cofactor">
    <cofactor evidence="18">
        <name>Mg(2+)</name>
        <dbReference type="ChEBI" id="CHEBI:18420"/>
    </cofactor>
    <text evidence="18">Binds 1 Mg(2+) ion per subunit.</text>
</comment>
<dbReference type="Gene3D" id="2.160.10.10">
    <property type="entry name" value="Hexapeptide repeat proteins"/>
    <property type="match status" value="1"/>
</dbReference>
<evidence type="ECO:0000256" key="12">
    <source>
        <dbReference type="ARBA" id="ARBA00023268"/>
    </source>
</evidence>
<dbReference type="NCBIfam" id="TIGR01173">
    <property type="entry name" value="glmU"/>
    <property type="match status" value="1"/>
</dbReference>
<dbReference type="CDD" id="cd03353">
    <property type="entry name" value="LbH_GlmU_C"/>
    <property type="match status" value="1"/>
</dbReference>
<dbReference type="InterPro" id="IPR018357">
    <property type="entry name" value="Hexapep_transf_CS"/>
</dbReference>
<feature type="binding site" evidence="18">
    <location>
        <position position="227"/>
    </location>
    <ligand>
        <name>UDP-N-acetyl-alpha-D-glucosamine</name>
        <dbReference type="ChEBI" id="CHEBI:57705"/>
    </ligand>
</feature>
<sequence>MSNSAMSVVILAAGKGTRMYSDLPKVLHTLAGKPMVQHVIDAANKLGAQRVHLVYGHGGDLLKNTLSDGSLNWVLQAEQLGTGHAMQQAAPFFADDEDVLMLYGDVPLISVESLQRLRDAKPQGGIGLLTVKLADPTGYGRIARENGNVVGIVEHKDATEEQRKIDEINTGILVANGADLKRWLAKLDNNNAQGEFYITDIIALAHHEGREITAVHPDRLSEVEGVNNRLQLSRLERVYQSEQADKLLLAGVMLRDPARFDLRGELTHGRDVEIDTNVIIEGAVTLGNRVKIGTGCVIKNSVIGDDCEISPYTVVEDATLAATCTIGPFARLRPGAELAEGAHVGNFVEMKKARLGKGSKAGHLSYLGDAEIGDNVNIGAGTITCNYDGANKFKTIIGDDVFVGSDSQLVAPVTVARGATIAAGTTVTRNVGEDELVISRVKQKHIQGWQRPVKKK</sequence>
<evidence type="ECO:0000256" key="10">
    <source>
        <dbReference type="ARBA" id="ARBA00022960"/>
    </source>
</evidence>
<feature type="binding site" evidence="18">
    <location>
        <position position="227"/>
    </location>
    <ligand>
        <name>Mg(2+)</name>
        <dbReference type="ChEBI" id="CHEBI:18420"/>
    </ligand>
</feature>
<keyword evidence="22" id="KW-1185">Reference proteome</keyword>
<keyword evidence="14 18" id="KW-0961">Cell wall biogenesis/degradation</keyword>
<evidence type="ECO:0000256" key="4">
    <source>
        <dbReference type="ARBA" id="ARBA00022490"/>
    </source>
</evidence>
<comment type="caution">
    <text evidence="21">The sequence shown here is derived from an EMBL/GenBank/DDBJ whole genome shotgun (WGS) entry which is preliminary data.</text>
</comment>
<comment type="pathway">
    <text evidence="18">Nucleotide-sugar biosynthesis; UDP-N-acetyl-alpha-D-glucosamine biosynthesis; UDP-N-acetyl-alpha-D-glucosamine from N-acetyl-alpha-D-glucosamine 1-phosphate: step 1/1.</text>
</comment>
<keyword evidence="10 18" id="KW-0133">Cell shape</keyword>
<dbReference type="EC" id="2.7.7.23" evidence="18"/>
<dbReference type="Pfam" id="PF00132">
    <property type="entry name" value="Hexapep"/>
    <property type="match status" value="1"/>
</dbReference>
<comment type="similarity">
    <text evidence="2 18">In the C-terminal section; belongs to the transferase hexapeptide repeat family.</text>
</comment>
<dbReference type="SUPFAM" id="SSF51161">
    <property type="entry name" value="Trimeric LpxA-like enzymes"/>
    <property type="match status" value="1"/>
</dbReference>
<dbReference type="PROSITE" id="PS00101">
    <property type="entry name" value="HEXAPEP_TRANSFERASES"/>
    <property type="match status" value="1"/>
</dbReference>
<evidence type="ECO:0000256" key="1">
    <source>
        <dbReference type="ARBA" id="ARBA00004496"/>
    </source>
</evidence>
<comment type="catalytic activity">
    <reaction evidence="16 18">
        <text>N-acetyl-alpha-D-glucosamine 1-phosphate + UTP + H(+) = UDP-N-acetyl-alpha-D-glucosamine + diphosphate</text>
        <dbReference type="Rhea" id="RHEA:13509"/>
        <dbReference type="ChEBI" id="CHEBI:15378"/>
        <dbReference type="ChEBI" id="CHEBI:33019"/>
        <dbReference type="ChEBI" id="CHEBI:46398"/>
        <dbReference type="ChEBI" id="CHEBI:57705"/>
        <dbReference type="ChEBI" id="CHEBI:57776"/>
        <dbReference type="EC" id="2.7.7.23"/>
    </reaction>
</comment>
<feature type="binding site" evidence="18">
    <location>
        <position position="333"/>
    </location>
    <ligand>
        <name>UDP-N-acetyl-alpha-D-glucosamine</name>
        <dbReference type="ChEBI" id="CHEBI:57705"/>
    </ligand>
</feature>
<feature type="binding site" evidence="18">
    <location>
        <begin position="103"/>
        <end position="105"/>
    </location>
    <ligand>
        <name>UDP-N-acetyl-alpha-D-glucosamine</name>
        <dbReference type="ChEBI" id="CHEBI:57705"/>
    </ligand>
</feature>
<feature type="binding site" evidence="18">
    <location>
        <position position="423"/>
    </location>
    <ligand>
        <name>acetyl-CoA</name>
        <dbReference type="ChEBI" id="CHEBI:57288"/>
    </ligand>
</feature>
<evidence type="ECO:0000256" key="11">
    <source>
        <dbReference type="ARBA" id="ARBA00022984"/>
    </source>
</evidence>
<feature type="region of interest" description="Linker" evidence="18">
    <location>
        <begin position="230"/>
        <end position="250"/>
    </location>
</feature>
<feature type="binding site" evidence="18">
    <location>
        <position position="440"/>
    </location>
    <ligand>
        <name>acetyl-CoA</name>
        <dbReference type="ChEBI" id="CHEBI:57288"/>
    </ligand>
</feature>
<evidence type="ECO:0000256" key="3">
    <source>
        <dbReference type="ARBA" id="ARBA00007947"/>
    </source>
</evidence>
<dbReference type="NCBIfam" id="NF006986">
    <property type="entry name" value="PRK09451.1"/>
    <property type="match status" value="1"/>
</dbReference>
<evidence type="ECO:0000313" key="21">
    <source>
        <dbReference type="EMBL" id="MEW7312921.1"/>
    </source>
</evidence>
<evidence type="ECO:0000256" key="13">
    <source>
        <dbReference type="ARBA" id="ARBA00023315"/>
    </source>
</evidence>
<gene>
    <name evidence="18 21" type="primary">glmU</name>
    <name evidence="21" type="ORF">AB1E22_09390</name>
</gene>
<comment type="catalytic activity">
    <reaction evidence="15 18">
        <text>alpha-D-glucosamine 1-phosphate + acetyl-CoA = N-acetyl-alpha-D-glucosamine 1-phosphate + CoA + H(+)</text>
        <dbReference type="Rhea" id="RHEA:13725"/>
        <dbReference type="ChEBI" id="CHEBI:15378"/>
        <dbReference type="ChEBI" id="CHEBI:57287"/>
        <dbReference type="ChEBI" id="CHEBI:57288"/>
        <dbReference type="ChEBI" id="CHEBI:57776"/>
        <dbReference type="ChEBI" id="CHEBI:58516"/>
        <dbReference type="EC" id="2.3.1.157"/>
    </reaction>
</comment>
<evidence type="ECO:0000256" key="14">
    <source>
        <dbReference type="ARBA" id="ARBA00023316"/>
    </source>
</evidence>
<dbReference type="InterPro" id="IPR029044">
    <property type="entry name" value="Nucleotide-diphossugar_trans"/>
</dbReference>
<keyword evidence="4 18" id="KW-0963">Cytoplasm</keyword>
<feature type="binding site" evidence="18">
    <location>
        <begin position="81"/>
        <end position="82"/>
    </location>
    <ligand>
        <name>UDP-N-acetyl-alpha-D-glucosamine</name>
        <dbReference type="ChEBI" id="CHEBI:57705"/>
    </ligand>
</feature>
<keyword evidence="11 18" id="KW-0573">Peptidoglycan synthesis</keyword>
<dbReference type="PANTHER" id="PTHR43584:SF3">
    <property type="entry name" value="BIFUNCTIONAL PROTEIN GLMU"/>
    <property type="match status" value="1"/>
</dbReference>
<feature type="binding site" evidence="18">
    <location>
        <position position="405"/>
    </location>
    <ligand>
        <name>acetyl-CoA</name>
        <dbReference type="ChEBI" id="CHEBI:57288"/>
    </ligand>
</feature>
<organism evidence="21 22">
    <name type="scientific">Buttiauxella gaviniae</name>
    <dbReference type="NCBI Taxonomy" id="82990"/>
    <lineage>
        <taxon>Bacteria</taxon>
        <taxon>Pseudomonadati</taxon>
        <taxon>Pseudomonadota</taxon>
        <taxon>Gammaproteobacteria</taxon>
        <taxon>Enterobacterales</taxon>
        <taxon>Enterobacteriaceae</taxon>
        <taxon>Buttiauxella</taxon>
    </lineage>
</organism>
<dbReference type="PANTHER" id="PTHR43584">
    <property type="entry name" value="NUCLEOTIDYL TRANSFERASE"/>
    <property type="match status" value="1"/>
</dbReference>
<feature type="binding site" evidence="18">
    <location>
        <position position="76"/>
    </location>
    <ligand>
        <name>UDP-N-acetyl-alpha-D-glucosamine</name>
        <dbReference type="ChEBI" id="CHEBI:57705"/>
    </ligand>
</feature>
<evidence type="ECO:0000259" key="20">
    <source>
        <dbReference type="Pfam" id="PF25087"/>
    </source>
</evidence>
<reference evidence="21 22" key="1">
    <citation type="submission" date="2024-07" db="EMBL/GenBank/DDBJ databases">
        <authorList>
            <person name="Wang L."/>
        </authorList>
    </citation>
    <scope>NUCLEOTIDE SEQUENCE [LARGE SCALE GENOMIC DNA]</scope>
    <source>
        <strain evidence="21 22">WL359</strain>
    </source>
</reference>
<dbReference type="InterPro" id="IPR038009">
    <property type="entry name" value="GlmU_C_LbH"/>
</dbReference>
<dbReference type="Proteomes" id="UP001555342">
    <property type="component" value="Unassembled WGS sequence"/>
</dbReference>
<feature type="binding site" evidence="18">
    <location>
        <position position="169"/>
    </location>
    <ligand>
        <name>UDP-N-acetyl-alpha-D-glucosamine</name>
        <dbReference type="ChEBI" id="CHEBI:57705"/>
    </ligand>
</feature>
<keyword evidence="6 18" id="KW-0548">Nucleotidyltransferase</keyword>
<dbReference type="Gene3D" id="3.90.550.10">
    <property type="entry name" value="Spore Coat Polysaccharide Biosynthesis Protein SpsA, Chain A"/>
    <property type="match status" value="1"/>
</dbReference>